<keyword evidence="7 10" id="KW-0175">Coiled coil</keyword>
<feature type="region of interest" description="Disordered" evidence="11">
    <location>
        <begin position="351"/>
        <end position="371"/>
    </location>
</feature>
<keyword evidence="3" id="KW-0158">Chromosome</keyword>
<evidence type="ECO:0000256" key="4">
    <source>
        <dbReference type="ARBA" id="ARBA00022618"/>
    </source>
</evidence>
<evidence type="ECO:0008006" key="14">
    <source>
        <dbReference type="Google" id="ProtNLM"/>
    </source>
</evidence>
<keyword evidence="8" id="KW-0131">Cell cycle</keyword>
<dbReference type="OrthoDB" id="1884855at2759"/>
<evidence type="ECO:0000256" key="10">
    <source>
        <dbReference type="SAM" id="Coils"/>
    </source>
</evidence>
<feature type="compositionally biased region" description="Acidic residues" evidence="11">
    <location>
        <begin position="359"/>
        <end position="371"/>
    </location>
</feature>
<evidence type="ECO:0000256" key="2">
    <source>
        <dbReference type="ARBA" id="ARBA00008643"/>
    </source>
</evidence>
<dbReference type="PANTHER" id="PTHR14527:SF2">
    <property type="entry name" value="PROTEIN MIS12 HOMOLOG"/>
    <property type="match status" value="1"/>
</dbReference>
<evidence type="ECO:0000313" key="13">
    <source>
        <dbReference type="Proteomes" id="UP000298030"/>
    </source>
</evidence>
<dbReference type="AlphaFoldDB" id="A0A4Y7TUZ0"/>
<dbReference type="Pfam" id="PF05859">
    <property type="entry name" value="Mis12"/>
    <property type="match status" value="1"/>
</dbReference>
<dbReference type="PANTHER" id="PTHR14527">
    <property type="entry name" value="PROTEIN MIS12 HOMOLOG"/>
    <property type="match status" value="1"/>
</dbReference>
<comment type="subcellular location">
    <subcellularLocation>
        <location evidence="1">Chromosome</location>
        <location evidence="1">Centromere</location>
        <location evidence="1">Kinetochore</location>
    </subcellularLocation>
</comment>
<dbReference type="Proteomes" id="UP000298030">
    <property type="component" value="Unassembled WGS sequence"/>
</dbReference>
<evidence type="ECO:0000256" key="9">
    <source>
        <dbReference type="ARBA" id="ARBA00023328"/>
    </source>
</evidence>
<evidence type="ECO:0000256" key="8">
    <source>
        <dbReference type="ARBA" id="ARBA00023306"/>
    </source>
</evidence>
<dbReference type="GO" id="GO:0051301">
    <property type="term" value="P:cell division"/>
    <property type="evidence" value="ECO:0007669"/>
    <property type="project" value="UniProtKB-KW"/>
</dbReference>
<feature type="compositionally biased region" description="Basic and acidic residues" evidence="11">
    <location>
        <begin position="58"/>
        <end position="71"/>
    </location>
</feature>
<feature type="coiled-coil region" evidence="10">
    <location>
        <begin position="154"/>
        <end position="181"/>
    </location>
</feature>
<gene>
    <name evidence="12" type="ORF">FA13DRAFT_1725607</name>
</gene>
<proteinExistence type="inferred from homology"/>
<dbReference type="GO" id="GO:0051382">
    <property type="term" value="P:kinetochore assembly"/>
    <property type="evidence" value="ECO:0007669"/>
    <property type="project" value="TreeGrafter"/>
</dbReference>
<reference evidence="12 13" key="1">
    <citation type="journal article" date="2019" name="Nat. Ecol. Evol.">
        <title>Megaphylogeny resolves global patterns of mushroom evolution.</title>
        <authorList>
            <person name="Varga T."/>
            <person name="Krizsan K."/>
            <person name="Foldi C."/>
            <person name="Dima B."/>
            <person name="Sanchez-Garcia M."/>
            <person name="Sanchez-Ramirez S."/>
            <person name="Szollosi G.J."/>
            <person name="Szarkandi J.G."/>
            <person name="Papp V."/>
            <person name="Albert L."/>
            <person name="Andreopoulos W."/>
            <person name="Angelini C."/>
            <person name="Antonin V."/>
            <person name="Barry K.W."/>
            <person name="Bougher N.L."/>
            <person name="Buchanan P."/>
            <person name="Buyck B."/>
            <person name="Bense V."/>
            <person name="Catcheside P."/>
            <person name="Chovatia M."/>
            <person name="Cooper J."/>
            <person name="Damon W."/>
            <person name="Desjardin D."/>
            <person name="Finy P."/>
            <person name="Geml J."/>
            <person name="Haridas S."/>
            <person name="Hughes K."/>
            <person name="Justo A."/>
            <person name="Karasinski D."/>
            <person name="Kautmanova I."/>
            <person name="Kiss B."/>
            <person name="Kocsube S."/>
            <person name="Kotiranta H."/>
            <person name="LaButti K.M."/>
            <person name="Lechner B.E."/>
            <person name="Liimatainen K."/>
            <person name="Lipzen A."/>
            <person name="Lukacs Z."/>
            <person name="Mihaltcheva S."/>
            <person name="Morgado L.N."/>
            <person name="Niskanen T."/>
            <person name="Noordeloos M.E."/>
            <person name="Ohm R.A."/>
            <person name="Ortiz-Santana B."/>
            <person name="Ovrebo C."/>
            <person name="Racz N."/>
            <person name="Riley R."/>
            <person name="Savchenko A."/>
            <person name="Shiryaev A."/>
            <person name="Soop K."/>
            <person name="Spirin V."/>
            <person name="Szebenyi C."/>
            <person name="Tomsovsky M."/>
            <person name="Tulloss R.E."/>
            <person name="Uehling J."/>
            <person name="Grigoriev I.V."/>
            <person name="Vagvolgyi C."/>
            <person name="Papp T."/>
            <person name="Martin F.M."/>
            <person name="Miettinen O."/>
            <person name="Hibbett D.S."/>
            <person name="Nagy L.G."/>
        </authorList>
    </citation>
    <scope>NUCLEOTIDE SEQUENCE [LARGE SCALE GENOMIC DNA]</scope>
    <source>
        <strain evidence="12 13">FP101781</strain>
    </source>
</reference>
<dbReference type="EMBL" id="QPFP01000003">
    <property type="protein sequence ID" value="TEB37983.1"/>
    <property type="molecule type" value="Genomic_DNA"/>
</dbReference>
<keyword evidence="13" id="KW-1185">Reference proteome</keyword>
<feature type="region of interest" description="Disordered" evidence="11">
    <location>
        <begin position="298"/>
        <end position="317"/>
    </location>
</feature>
<keyword evidence="6" id="KW-0995">Kinetochore</keyword>
<evidence type="ECO:0000256" key="6">
    <source>
        <dbReference type="ARBA" id="ARBA00022838"/>
    </source>
</evidence>
<evidence type="ECO:0000313" key="12">
    <source>
        <dbReference type="EMBL" id="TEB37983.1"/>
    </source>
</evidence>
<keyword evidence="4" id="KW-0132">Cell division</keyword>
<feature type="region of interest" description="Disordered" evidence="11">
    <location>
        <begin position="58"/>
        <end position="88"/>
    </location>
</feature>
<evidence type="ECO:0000256" key="5">
    <source>
        <dbReference type="ARBA" id="ARBA00022776"/>
    </source>
</evidence>
<name>A0A4Y7TUZ0_COPMI</name>
<comment type="caution">
    <text evidence="12">The sequence shown here is derived from an EMBL/GenBank/DDBJ whole genome shotgun (WGS) entry which is preliminary data.</text>
</comment>
<accession>A0A4Y7TUZ0</accession>
<dbReference type="GO" id="GO:0005634">
    <property type="term" value="C:nucleus"/>
    <property type="evidence" value="ECO:0007669"/>
    <property type="project" value="InterPro"/>
</dbReference>
<comment type="similarity">
    <text evidence="2">Belongs to the mis12 family.</text>
</comment>
<protein>
    <recommendedName>
        <fullName evidence="14">Mis12-domain-containing protein</fullName>
    </recommendedName>
</protein>
<organism evidence="12 13">
    <name type="scientific">Coprinellus micaceus</name>
    <name type="common">Glistening ink-cap mushroom</name>
    <name type="synonym">Coprinus micaceus</name>
    <dbReference type="NCBI Taxonomy" id="71717"/>
    <lineage>
        <taxon>Eukaryota</taxon>
        <taxon>Fungi</taxon>
        <taxon>Dikarya</taxon>
        <taxon>Basidiomycota</taxon>
        <taxon>Agaricomycotina</taxon>
        <taxon>Agaricomycetes</taxon>
        <taxon>Agaricomycetidae</taxon>
        <taxon>Agaricales</taxon>
        <taxon>Agaricineae</taxon>
        <taxon>Psathyrellaceae</taxon>
        <taxon>Coprinellus</taxon>
    </lineage>
</organism>
<dbReference type="GO" id="GO:0000070">
    <property type="term" value="P:mitotic sister chromatid segregation"/>
    <property type="evidence" value="ECO:0007669"/>
    <property type="project" value="TreeGrafter"/>
</dbReference>
<keyword evidence="5" id="KW-0498">Mitosis</keyword>
<dbReference type="InterPro" id="IPR008685">
    <property type="entry name" value="Centromere_Mis12"/>
</dbReference>
<evidence type="ECO:0000256" key="3">
    <source>
        <dbReference type="ARBA" id="ARBA00022454"/>
    </source>
</evidence>
<sequence>MAPTTTTTASASAQAASTTTSSLLLCEALGFSPQLLLDDIINIANNAFLVKWVEEREERNKLKPKEPEPPAKGKKGKKKQDQPQDPEDMTAEIEQGLVAFQTLLEYHTDIAFDFFEAWSLRNIFFIPPELEKGGVVVLPHYEGADLTDSTSAGTSKLEEKERDLVEQMEELRKRLDEQRRLTRMLTYALAKSKAAKRRADTRLTKLISALPISTSPGDAKAPLDHLIALPQQLLNLYTQTSSLPPLDPWLLQANPSLDSGSQDSNGGSIALTGTGKREWEVGSAGYANWAVSRLVSGARGPQPYKANGKDVGGKEVGSAGPTWVEQMEQVTAYVGSAREVKGALEAFEVQEGERRGFEEQGEQTMDVDDDH</sequence>
<dbReference type="GO" id="GO:0000444">
    <property type="term" value="C:MIS12/MIND type complex"/>
    <property type="evidence" value="ECO:0007669"/>
    <property type="project" value="TreeGrafter"/>
</dbReference>
<evidence type="ECO:0000256" key="11">
    <source>
        <dbReference type="SAM" id="MobiDB-lite"/>
    </source>
</evidence>
<keyword evidence="9" id="KW-0137">Centromere</keyword>
<evidence type="ECO:0000256" key="7">
    <source>
        <dbReference type="ARBA" id="ARBA00023054"/>
    </source>
</evidence>
<evidence type="ECO:0000256" key="1">
    <source>
        <dbReference type="ARBA" id="ARBA00004629"/>
    </source>
</evidence>